<gene>
    <name evidence="1" type="ORF">HZA66_20265</name>
</gene>
<dbReference type="EMBL" id="JACRJB010000056">
    <property type="protein sequence ID" value="MBI5131781.1"/>
    <property type="molecule type" value="Genomic_DNA"/>
</dbReference>
<organism evidence="1 2">
    <name type="scientific">Rhodopseudomonas palustris</name>
    <dbReference type="NCBI Taxonomy" id="1076"/>
    <lineage>
        <taxon>Bacteria</taxon>
        <taxon>Pseudomonadati</taxon>
        <taxon>Pseudomonadota</taxon>
        <taxon>Alphaproteobacteria</taxon>
        <taxon>Hyphomicrobiales</taxon>
        <taxon>Nitrobacteraceae</taxon>
        <taxon>Rhodopseudomonas</taxon>
    </lineage>
</organism>
<evidence type="ECO:0000313" key="2">
    <source>
        <dbReference type="Proteomes" id="UP000782519"/>
    </source>
</evidence>
<name>A0A933W2P4_RHOPL</name>
<proteinExistence type="predicted"/>
<protein>
    <submittedName>
        <fullName evidence="1">Uncharacterized protein</fullName>
    </submittedName>
</protein>
<reference evidence="1" key="1">
    <citation type="submission" date="2020-07" db="EMBL/GenBank/DDBJ databases">
        <title>Huge and variable diversity of episymbiotic CPR bacteria and DPANN archaea in groundwater ecosystems.</title>
        <authorList>
            <person name="He C.Y."/>
            <person name="Keren R."/>
            <person name="Whittaker M."/>
            <person name="Farag I.F."/>
            <person name="Doudna J."/>
            <person name="Cate J.H.D."/>
            <person name="Banfield J.F."/>
        </authorList>
    </citation>
    <scope>NUCLEOTIDE SEQUENCE</scope>
    <source>
        <strain evidence="1">NC_groundwater_1818_Pr3_B-0.1um_66_35</strain>
    </source>
</reference>
<evidence type="ECO:0000313" key="1">
    <source>
        <dbReference type="EMBL" id="MBI5131781.1"/>
    </source>
</evidence>
<sequence length="75" mass="8295">MLIERGLRVMNIDVVGRAYDIAANYLRRTGAIADTSATYDPLLELIVQMFHRGETNPIKLANKAISIFEAAKMAA</sequence>
<accession>A0A933W2P4</accession>
<comment type="caution">
    <text evidence="1">The sequence shown here is derived from an EMBL/GenBank/DDBJ whole genome shotgun (WGS) entry which is preliminary data.</text>
</comment>
<dbReference type="Proteomes" id="UP000782519">
    <property type="component" value="Unassembled WGS sequence"/>
</dbReference>
<dbReference type="AlphaFoldDB" id="A0A933W2P4"/>